<evidence type="ECO:0000313" key="2">
    <source>
        <dbReference type="EMBL" id="OAF11955.1"/>
    </source>
</evidence>
<feature type="transmembrane region" description="Helical" evidence="1">
    <location>
        <begin position="26"/>
        <end position="48"/>
    </location>
</feature>
<keyword evidence="1" id="KW-1133">Transmembrane helix</keyword>
<dbReference type="GeneID" id="32581023"/>
<organism evidence="2 3">
    <name type="scientific">Bradyrhizobium neotropicale</name>
    <dbReference type="NCBI Taxonomy" id="1497615"/>
    <lineage>
        <taxon>Bacteria</taxon>
        <taxon>Pseudomonadati</taxon>
        <taxon>Pseudomonadota</taxon>
        <taxon>Alphaproteobacteria</taxon>
        <taxon>Hyphomicrobiales</taxon>
        <taxon>Nitrobacteraceae</taxon>
        <taxon>Bradyrhizobium</taxon>
    </lineage>
</organism>
<evidence type="ECO:0000313" key="3">
    <source>
        <dbReference type="Proteomes" id="UP000077173"/>
    </source>
</evidence>
<name>A0A176YXP4_9BRAD</name>
<dbReference type="AlphaFoldDB" id="A0A176YXP4"/>
<dbReference type="EMBL" id="LSEF01000085">
    <property type="protein sequence ID" value="OAF11955.1"/>
    <property type="molecule type" value="Genomic_DNA"/>
</dbReference>
<reference evidence="2 3" key="1">
    <citation type="submission" date="2016-02" db="EMBL/GenBank/DDBJ databases">
        <title>Draft genome sequence of the strain BR 10247T Bradyrhizobium neotropicale isolated from nodules of Centrolobium paraense.</title>
        <authorList>
            <person name="Simoes-Araujo J.L."/>
            <person name="Barauna A.C."/>
            <person name="Silva K."/>
            <person name="Zilli J.E."/>
        </authorList>
    </citation>
    <scope>NUCLEOTIDE SEQUENCE [LARGE SCALE GENOMIC DNA]</scope>
    <source>
        <strain evidence="2 3">BR 10247</strain>
    </source>
</reference>
<comment type="caution">
    <text evidence="2">The sequence shown here is derived from an EMBL/GenBank/DDBJ whole genome shotgun (WGS) entry which is preliminary data.</text>
</comment>
<accession>A0A176YXP4</accession>
<evidence type="ECO:0000256" key="1">
    <source>
        <dbReference type="SAM" id="Phobius"/>
    </source>
</evidence>
<dbReference type="RefSeq" id="WP_063680292.1">
    <property type="nucleotide sequence ID" value="NZ_LSEF01000085.1"/>
</dbReference>
<keyword evidence="1" id="KW-0472">Membrane</keyword>
<gene>
    <name evidence="2" type="ORF">AXW67_20370</name>
</gene>
<dbReference type="Proteomes" id="UP000077173">
    <property type="component" value="Unassembled WGS sequence"/>
</dbReference>
<protein>
    <submittedName>
        <fullName evidence="2">Uncharacterized protein</fullName>
    </submittedName>
</protein>
<keyword evidence="1" id="KW-0812">Transmembrane</keyword>
<keyword evidence="3" id="KW-1185">Reference proteome</keyword>
<sequence length="62" mass="6890">MYQSYHVLPKSPDKARFSIGRAVESLAYGILIIPFAVVVCAIVAFAILPLHSDSRYDDGDEY</sequence>
<proteinExistence type="predicted"/>